<evidence type="ECO:0000313" key="2">
    <source>
        <dbReference type="EMBL" id="KAK2549488.1"/>
    </source>
</evidence>
<organism evidence="2 3">
    <name type="scientific">Acropora cervicornis</name>
    <name type="common">Staghorn coral</name>
    <dbReference type="NCBI Taxonomy" id="6130"/>
    <lineage>
        <taxon>Eukaryota</taxon>
        <taxon>Metazoa</taxon>
        <taxon>Cnidaria</taxon>
        <taxon>Anthozoa</taxon>
        <taxon>Hexacorallia</taxon>
        <taxon>Scleractinia</taxon>
        <taxon>Astrocoeniina</taxon>
        <taxon>Acroporidae</taxon>
        <taxon>Acropora</taxon>
    </lineage>
</organism>
<keyword evidence="3" id="KW-1185">Reference proteome</keyword>
<dbReference type="Gene3D" id="3.30.1520.10">
    <property type="entry name" value="Phox-like domain"/>
    <property type="match status" value="1"/>
</dbReference>
<dbReference type="InterPro" id="IPR036871">
    <property type="entry name" value="PX_dom_sf"/>
</dbReference>
<dbReference type="GO" id="GO:0005737">
    <property type="term" value="C:cytoplasm"/>
    <property type="evidence" value="ECO:0007669"/>
    <property type="project" value="TreeGrafter"/>
</dbReference>
<name>A0AAD9PUV6_ACRCE</name>
<dbReference type="AlphaFoldDB" id="A0AAD9PUV6"/>
<protein>
    <submittedName>
        <fullName evidence="2">SH3 and PX domain-containing protein 2B</fullName>
    </submittedName>
</protein>
<comment type="caution">
    <text evidence="2">The sequence shown here is derived from an EMBL/GenBank/DDBJ whole genome shotgun (WGS) entry which is preliminary data.</text>
</comment>
<dbReference type="SUPFAM" id="SSF64268">
    <property type="entry name" value="PX domain"/>
    <property type="match status" value="1"/>
</dbReference>
<dbReference type="Proteomes" id="UP001249851">
    <property type="component" value="Unassembled WGS sequence"/>
</dbReference>
<dbReference type="GO" id="GO:0042554">
    <property type="term" value="P:superoxide anion generation"/>
    <property type="evidence" value="ECO:0007669"/>
    <property type="project" value="TreeGrafter"/>
</dbReference>
<sequence>MSRRIPIEVKIIDVQKRKIPSKHYVYVIKVSWSDASVNVIYRRYSKFFDLQVCERLTIVCCSSFAGTVKSQQ</sequence>
<evidence type="ECO:0000256" key="1">
    <source>
        <dbReference type="ARBA" id="ARBA00022737"/>
    </source>
</evidence>
<dbReference type="PANTHER" id="PTHR15706">
    <property type="entry name" value="SH3 MULTIPLE DOMAIN"/>
    <property type="match status" value="1"/>
</dbReference>
<reference evidence="2" key="2">
    <citation type="journal article" date="2023" name="Science">
        <title>Genomic signatures of disease resistance in endangered staghorn corals.</title>
        <authorList>
            <person name="Vollmer S.V."/>
            <person name="Selwyn J.D."/>
            <person name="Despard B.A."/>
            <person name="Roesel C.L."/>
        </authorList>
    </citation>
    <scope>NUCLEOTIDE SEQUENCE</scope>
    <source>
        <strain evidence="2">K2</strain>
    </source>
</reference>
<dbReference type="EMBL" id="JARQWQ010000125">
    <property type="protein sequence ID" value="KAK2549488.1"/>
    <property type="molecule type" value="Genomic_DNA"/>
</dbReference>
<dbReference type="InterPro" id="IPR051228">
    <property type="entry name" value="NADPH_Oxidase/PX-Domain"/>
</dbReference>
<dbReference type="GO" id="GO:0035091">
    <property type="term" value="F:phosphatidylinositol binding"/>
    <property type="evidence" value="ECO:0007669"/>
    <property type="project" value="InterPro"/>
</dbReference>
<dbReference type="GO" id="GO:0016176">
    <property type="term" value="F:superoxide-generating NADPH oxidase activator activity"/>
    <property type="evidence" value="ECO:0007669"/>
    <property type="project" value="TreeGrafter"/>
</dbReference>
<keyword evidence="1" id="KW-0677">Repeat</keyword>
<proteinExistence type="predicted"/>
<dbReference type="PANTHER" id="PTHR15706:SF2">
    <property type="entry name" value="SH3 AND PX DOMAIN-CONTAINING PROTEIN 2A"/>
    <property type="match status" value="1"/>
</dbReference>
<gene>
    <name evidence="2" type="ORF">P5673_030029</name>
</gene>
<evidence type="ECO:0000313" key="3">
    <source>
        <dbReference type="Proteomes" id="UP001249851"/>
    </source>
</evidence>
<accession>A0AAD9PUV6</accession>
<reference evidence="2" key="1">
    <citation type="journal article" date="2023" name="G3 (Bethesda)">
        <title>Whole genome assembly and annotation of the endangered Caribbean coral Acropora cervicornis.</title>
        <authorList>
            <person name="Selwyn J.D."/>
            <person name="Vollmer S.V."/>
        </authorList>
    </citation>
    <scope>NUCLEOTIDE SEQUENCE</scope>
    <source>
        <strain evidence="2">K2</strain>
    </source>
</reference>